<comment type="similarity">
    <text evidence="2">Belongs to the ustYa family.</text>
</comment>
<dbReference type="AlphaFoldDB" id="A0A2T3ASJ9"/>
<dbReference type="GO" id="GO:0043386">
    <property type="term" value="P:mycotoxin biosynthetic process"/>
    <property type="evidence" value="ECO:0007669"/>
    <property type="project" value="InterPro"/>
</dbReference>
<feature type="non-terminal residue" evidence="3">
    <location>
        <position position="1"/>
    </location>
</feature>
<reference evidence="3 4" key="1">
    <citation type="journal article" date="2018" name="New Phytol.">
        <title>Comparative genomics and transcriptomics depict ericoid mycorrhizal fungi as versatile saprotrophs and plant mutualists.</title>
        <authorList>
            <person name="Martino E."/>
            <person name="Morin E."/>
            <person name="Grelet G.A."/>
            <person name="Kuo A."/>
            <person name="Kohler A."/>
            <person name="Daghino S."/>
            <person name="Barry K.W."/>
            <person name="Cichocki N."/>
            <person name="Clum A."/>
            <person name="Dockter R.B."/>
            <person name="Hainaut M."/>
            <person name="Kuo R.C."/>
            <person name="LaButti K."/>
            <person name="Lindahl B.D."/>
            <person name="Lindquist E.A."/>
            <person name="Lipzen A."/>
            <person name="Khouja H.R."/>
            <person name="Magnuson J."/>
            <person name="Murat C."/>
            <person name="Ohm R.A."/>
            <person name="Singer S.W."/>
            <person name="Spatafora J.W."/>
            <person name="Wang M."/>
            <person name="Veneault-Fourrey C."/>
            <person name="Henrissat B."/>
            <person name="Grigoriev I.V."/>
            <person name="Martin F.M."/>
            <person name="Perotto S."/>
        </authorList>
    </citation>
    <scope>NUCLEOTIDE SEQUENCE [LARGE SCALE GENOMIC DNA]</scope>
    <source>
        <strain evidence="3 4">ATCC 22711</strain>
    </source>
</reference>
<organism evidence="3 4">
    <name type="scientific">Amorphotheca resinae ATCC 22711</name>
    <dbReference type="NCBI Taxonomy" id="857342"/>
    <lineage>
        <taxon>Eukaryota</taxon>
        <taxon>Fungi</taxon>
        <taxon>Dikarya</taxon>
        <taxon>Ascomycota</taxon>
        <taxon>Pezizomycotina</taxon>
        <taxon>Leotiomycetes</taxon>
        <taxon>Helotiales</taxon>
        <taxon>Amorphothecaceae</taxon>
        <taxon>Amorphotheca</taxon>
    </lineage>
</organism>
<proteinExistence type="inferred from homology"/>
<dbReference type="Proteomes" id="UP000241818">
    <property type="component" value="Unassembled WGS sequence"/>
</dbReference>
<dbReference type="PANTHER" id="PTHR33365">
    <property type="entry name" value="YALI0B05434P"/>
    <property type="match status" value="1"/>
</dbReference>
<dbReference type="OrthoDB" id="3687641at2759"/>
<dbReference type="EMBL" id="KZ679016">
    <property type="protein sequence ID" value="PSS10469.1"/>
    <property type="molecule type" value="Genomic_DNA"/>
</dbReference>
<comment type="pathway">
    <text evidence="1">Mycotoxin biosynthesis.</text>
</comment>
<dbReference type="Pfam" id="PF11807">
    <property type="entry name" value="UstYa"/>
    <property type="match status" value="1"/>
</dbReference>
<accession>A0A2T3ASJ9</accession>
<evidence type="ECO:0008006" key="5">
    <source>
        <dbReference type="Google" id="ProtNLM"/>
    </source>
</evidence>
<evidence type="ECO:0000313" key="3">
    <source>
        <dbReference type="EMBL" id="PSS10469.1"/>
    </source>
</evidence>
<dbReference type="PANTHER" id="PTHR33365:SF4">
    <property type="entry name" value="CYCLOCHLOROTINE BIOSYNTHESIS PROTEIN O"/>
    <property type="match status" value="1"/>
</dbReference>
<dbReference type="InParanoid" id="A0A2T3ASJ9"/>
<evidence type="ECO:0000256" key="1">
    <source>
        <dbReference type="ARBA" id="ARBA00004685"/>
    </source>
</evidence>
<name>A0A2T3ASJ9_AMORE</name>
<protein>
    <recommendedName>
        <fullName evidence="5">Cyclochlorotine biosynthesis protein O</fullName>
    </recommendedName>
</protein>
<dbReference type="RefSeq" id="XP_024717648.1">
    <property type="nucleotide sequence ID" value="XM_024861212.1"/>
</dbReference>
<dbReference type="InterPro" id="IPR021765">
    <property type="entry name" value="UstYa-like"/>
</dbReference>
<sequence>YRGPPSPEIDAAWLRIGLATPGIRLFEFDLKLLNKTDTSSRRLHRIPEEFGGGYLGMLEVFHLLHCLNSLRKATYKEYYIKEWKKAGERAMRVHNGPDHCIDMLREVLMCSADVTPLTFYDALDNPARKLPMPDFSTLHTCRNFDELLEWNANNDRAMKWDEMGLDLSDSHHVD</sequence>
<gene>
    <name evidence="3" type="ORF">M430DRAFT_108439</name>
</gene>
<evidence type="ECO:0000256" key="2">
    <source>
        <dbReference type="ARBA" id="ARBA00035112"/>
    </source>
</evidence>
<keyword evidence="4" id="KW-1185">Reference proteome</keyword>
<dbReference type="GeneID" id="36569293"/>
<evidence type="ECO:0000313" key="4">
    <source>
        <dbReference type="Proteomes" id="UP000241818"/>
    </source>
</evidence>